<dbReference type="EMBL" id="LPDO01000022">
    <property type="protein sequence ID" value="KVT60148.1"/>
    <property type="molecule type" value="Genomic_DNA"/>
</dbReference>
<dbReference type="GO" id="GO:0005524">
    <property type="term" value="F:ATP binding"/>
    <property type="evidence" value="ECO:0007669"/>
    <property type="project" value="UniProtKB-UniRule"/>
</dbReference>
<evidence type="ECO:0000313" key="8">
    <source>
        <dbReference type="Proteomes" id="UP000056732"/>
    </source>
</evidence>
<accession>A0AAW3NJG3</accession>
<evidence type="ECO:0000256" key="5">
    <source>
        <dbReference type="SAM" id="Phobius"/>
    </source>
</evidence>
<dbReference type="GO" id="GO:0016874">
    <property type="term" value="F:ligase activity"/>
    <property type="evidence" value="ECO:0007669"/>
    <property type="project" value="UniProtKB-KW"/>
</dbReference>
<dbReference type="InterPro" id="IPR011761">
    <property type="entry name" value="ATP-grasp"/>
</dbReference>
<dbReference type="InterPro" id="IPR052032">
    <property type="entry name" value="ATP-dep_AA_Ligase"/>
</dbReference>
<dbReference type="PANTHER" id="PTHR43585:SF2">
    <property type="entry name" value="ATP-GRASP ENZYME FSQD"/>
    <property type="match status" value="1"/>
</dbReference>
<evidence type="ECO:0000256" key="4">
    <source>
        <dbReference type="PROSITE-ProRule" id="PRU00409"/>
    </source>
</evidence>
<evidence type="ECO:0000259" key="6">
    <source>
        <dbReference type="PROSITE" id="PS50975"/>
    </source>
</evidence>
<keyword evidence="5" id="KW-0812">Transmembrane</keyword>
<keyword evidence="1" id="KW-0436">Ligase</keyword>
<gene>
    <name evidence="7" type="ORF">WK53_24615</name>
</gene>
<comment type="caution">
    <text evidence="7">The sequence shown here is derived from an EMBL/GenBank/DDBJ whole genome shotgun (WGS) entry which is preliminary data.</text>
</comment>
<name>A0AAW3NJG3_9BURK</name>
<feature type="transmembrane region" description="Helical" evidence="5">
    <location>
        <begin position="7"/>
        <end position="29"/>
    </location>
</feature>
<keyword evidence="5" id="KW-0472">Membrane</keyword>
<dbReference type="SUPFAM" id="SSF56059">
    <property type="entry name" value="Glutathione synthetase ATP-binding domain-like"/>
    <property type="match status" value="1"/>
</dbReference>
<dbReference type="Gene3D" id="3.30.470.20">
    <property type="entry name" value="ATP-grasp fold, B domain"/>
    <property type="match status" value="1"/>
</dbReference>
<keyword evidence="5" id="KW-1133">Transmembrane helix</keyword>
<reference evidence="7 8" key="1">
    <citation type="submission" date="2015-11" db="EMBL/GenBank/DDBJ databases">
        <title>Expanding the genomic diversity of Burkholderia species for the development of highly accurate diagnostics.</title>
        <authorList>
            <person name="Sahl J."/>
            <person name="Keim P."/>
            <person name="Wagner D."/>
        </authorList>
    </citation>
    <scope>NUCLEOTIDE SEQUENCE [LARGE SCALE GENOMIC DNA]</scope>
    <source>
        <strain evidence="7 8">MSMB1137WGS</strain>
    </source>
</reference>
<evidence type="ECO:0000256" key="1">
    <source>
        <dbReference type="ARBA" id="ARBA00022598"/>
    </source>
</evidence>
<dbReference type="PROSITE" id="PS50975">
    <property type="entry name" value="ATP_GRASP"/>
    <property type="match status" value="1"/>
</dbReference>
<organism evidence="7 8">
    <name type="scientific">Burkholderia ubonensis</name>
    <dbReference type="NCBI Taxonomy" id="101571"/>
    <lineage>
        <taxon>Bacteria</taxon>
        <taxon>Pseudomonadati</taxon>
        <taxon>Pseudomonadota</taxon>
        <taxon>Betaproteobacteria</taxon>
        <taxon>Burkholderiales</taxon>
        <taxon>Burkholderiaceae</taxon>
        <taxon>Burkholderia</taxon>
        <taxon>Burkholderia cepacia complex</taxon>
    </lineage>
</organism>
<proteinExistence type="predicted"/>
<dbReference type="GO" id="GO:0046872">
    <property type="term" value="F:metal ion binding"/>
    <property type="evidence" value="ECO:0007669"/>
    <property type="project" value="InterPro"/>
</dbReference>
<evidence type="ECO:0000256" key="2">
    <source>
        <dbReference type="ARBA" id="ARBA00022741"/>
    </source>
</evidence>
<dbReference type="RefSeq" id="WP_059925904.1">
    <property type="nucleotide sequence ID" value="NZ_LPDO01000022.1"/>
</dbReference>
<dbReference type="Proteomes" id="UP000056732">
    <property type="component" value="Unassembled WGS sequence"/>
</dbReference>
<evidence type="ECO:0000256" key="3">
    <source>
        <dbReference type="ARBA" id="ARBA00022840"/>
    </source>
</evidence>
<protein>
    <recommendedName>
        <fullName evidence="6">ATP-grasp domain-containing protein</fullName>
    </recommendedName>
</protein>
<sequence>MLFKKNVAVVVDAYVTGSFLAPALLAYGVTCIHVRSQDTIRDAIRVSYRPNDFVKEILYTDDDTLRHELAGYHVAWVFAGCEMGVLLAARLAALFDIPARNDPARAICWRNKYEMHAALQRAGTRSMRHLRTSILDDVLAWKDREELTYPIVLKPIDSSASDNVHICASDDDVARAFASIMSAPNSMLHQNVEVLVQEFLRNNELIDAGRTPQIGEHREDSDVEYCVNTVSYAGKHYISEIIKVNRIRVDGTSVHDYNELLCPVNDAGIYQVFAEYVFDVLDALGIQYGPCHSELMVVGDQPVLLESAARLPGSIDLSAYTKALGHNQLMLWIQSCINPNAFLEYCARPRVPLESHSSCVFLVSDTDGDIVRAPDISSWRKLPSFHSASIRDSGRLARTTAMTNLPGYVFLLSTDKQQLQRDRHELRAQEKRIYQHMLTEAV</sequence>
<dbReference type="AlphaFoldDB" id="A0AAW3NJG3"/>
<evidence type="ECO:0000313" key="7">
    <source>
        <dbReference type="EMBL" id="KVT60148.1"/>
    </source>
</evidence>
<dbReference type="PANTHER" id="PTHR43585">
    <property type="entry name" value="FUMIPYRROLE BIOSYNTHESIS PROTEIN C"/>
    <property type="match status" value="1"/>
</dbReference>
<keyword evidence="2 4" id="KW-0547">Nucleotide-binding</keyword>
<feature type="domain" description="ATP-grasp" evidence="6">
    <location>
        <begin position="116"/>
        <end position="337"/>
    </location>
</feature>
<keyword evidence="3 4" id="KW-0067">ATP-binding</keyword>